<accession>A0ABX0DDI1</accession>
<feature type="compositionally biased region" description="Polar residues" evidence="1">
    <location>
        <begin position="1"/>
        <end position="12"/>
    </location>
</feature>
<evidence type="ECO:0000313" key="2">
    <source>
        <dbReference type="EMBL" id="NGN84988.1"/>
    </source>
</evidence>
<proteinExistence type="predicted"/>
<feature type="region of interest" description="Disordered" evidence="1">
    <location>
        <begin position="1"/>
        <end position="89"/>
    </location>
</feature>
<gene>
    <name evidence="2" type="ORF">G6N77_16215</name>
</gene>
<evidence type="ECO:0000313" key="3">
    <source>
        <dbReference type="Proteomes" id="UP000479226"/>
    </source>
</evidence>
<comment type="caution">
    <text evidence="2">The sequence shown here is derived from an EMBL/GenBank/DDBJ whole genome shotgun (WGS) entry which is preliminary data.</text>
</comment>
<sequence length="89" mass="8693">MEAGSAQSTITSADPAPAAWKESAEHSFAADPAAPPEAPADELAPAELARAASGRHGPGAPSGKGAEHAGLEGFGTDRARATPGVPGRP</sequence>
<dbReference type="EMBL" id="JAAKZI010000034">
    <property type="protein sequence ID" value="NGN84988.1"/>
    <property type="molecule type" value="Genomic_DNA"/>
</dbReference>
<feature type="compositionally biased region" description="Low complexity" evidence="1">
    <location>
        <begin position="41"/>
        <end position="52"/>
    </location>
</feature>
<dbReference type="Proteomes" id="UP000479226">
    <property type="component" value="Unassembled WGS sequence"/>
</dbReference>
<dbReference type="RefSeq" id="WP_165183213.1">
    <property type="nucleotide sequence ID" value="NZ_JAAKZI010000034.1"/>
</dbReference>
<protein>
    <submittedName>
        <fullName evidence="2">Uncharacterized protein</fullName>
    </submittedName>
</protein>
<keyword evidence="3" id="KW-1185">Reference proteome</keyword>
<organism evidence="2 3">
    <name type="scientific">Arthrobacter silviterrae</name>
    <dbReference type="NCBI Taxonomy" id="2026658"/>
    <lineage>
        <taxon>Bacteria</taxon>
        <taxon>Bacillati</taxon>
        <taxon>Actinomycetota</taxon>
        <taxon>Actinomycetes</taxon>
        <taxon>Micrococcales</taxon>
        <taxon>Micrococcaceae</taxon>
        <taxon>Arthrobacter</taxon>
    </lineage>
</organism>
<evidence type="ECO:0000256" key="1">
    <source>
        <dbReference type="SAM" id="MobiDB-lite"/>
    </source>
</evidence>
<feature type="compositionally biased region" description="Basic and acidic residues" evidence="1">
    <location>
        <begin position="65"/>
        <end position="80"/>
    </location>
</feature>
<name>A0ABX0DDI1_9MICC</name>
<reference evidence="2 3" key="1">
    <citation type="submission" date="2020-02" db="EMBL/GenBank/DDBJ databases">
        <title>Genome sequence of the type strain DSM 27180 of Arthrobacter silviterrae.</title>
        <authorList>
            <person name="Gao J."/>
            <person name="Sun J."/>
        </authorList>
    </citation>
    <scope>NUCLEOTIDE SEQUENCE [LARGE SCALE GENOMIC DNA]</scope>
    <source>
        <strain evidence="2 3">DSM 27180</strain>
    </source>
</reference>